<reference evidence="1" key="1">
    <citation type="journal article" date="2020" name="Ecol. Evol.">
        <title>Genome structure and content of the rice root-knot nematode (Meloidogyne graminicola).</title>
        <authorList>
            <person name="Phan N.T."/>
            <person name="Danchin E.G.J."/>
            <person name="Klopp C."/>
            <person name="Perfus-Barbeoch L."/>
            <person name="Kozlowski D.K."/>
            <person name="Koutsovoulos G.D."/>
            <person name="Lopez-Roques C."/>
            <person name="Bouchez O."/>
            <person name="Zahm M."/>
            <person name="Besnard G."/>
            <person name="Bellafiore S."/>
        </authorList>
    </citation>
    <scope>NUCLEOTIDE SEQUENCE</scope>
    <source>
        <strain evidence="1">VN-18</strain>
    </source>
</reference>
<proteinExistence type="predicted"/>
<dbReference type="EMBL" id="JABEBT010000129">
    <property type="protein sequence ID" value="KAF7630807.1"/>
    <property type="molecule type" value="Genomic_DNA"/>
</dbReference>
<dbReference type="AlphaFoldDB" id="A0A8S9ZED1"/>
<organism evidence="1 2">
    <name type="scientific">Meloidogyne graminicola</name>
    <dbReference type="NCBI Taxonomy" id="189291"/>
    <lineage>
        <taxon>Eukaryota</taxon>
        <taxon>Metazoa</taxon>
        <taxon>Ecdysozoa</taxon>
        <taxon>Nematoda</taxon>
        <taxon>Chromadorea</taxon>
        <taxon>Rhabditida</taxon>
        <taxon>Tylenchina</taxon>
        <taxon>Tylenchomorpha</taxon>
        <taxon>Tylenchoidea</taxon>
        <taxon>Meloidogynidae</taxon>
        <taxon>Meloidogyninae</taxon>
        <taxon>Meloidogyne</taxon>
    </lineage>
</organism>
<gene>
    <name evidence="1" type="ORF">Mgra_00008907</name>
</gene>
<evidence type="ECO:0000313" key="1">
    <source>
        <dbReference type="EMBL" id="KAF7630807.1"/>
    </source>
</evidence>
<evidence type="ECO:0000313" key="2">
    <source>
        <dbReference type="Proteomes" id="UP000605970"/>
    </source>
</evidence>
<sequence length="69" mass="8148">MLKLHKTKIDDDIIKTQIRRIFRSFTFRKVAVLSCLENIASLSFVRFAKKKNSPIDHYIEKPPQARDMV</sequence>
<protein>
    <submittedName>
        <fullName evidence="1">Uncharacterized protein</fullName>
    </submittedName>
</protein>
<accession>A0A8S9ZED1</accession>
<name>A0A8S9ZED1_9BILA</name>
<comment type="caution">
    <text evidence="1">The sequence shown here is derived from an EMBL/GenBank/DDBJ whole genome shotgun (WGS) entry which is preliminary data.</text>
</comment>
<dbReference type="OrthoDB" id="5847854at2759"/>
<dbReference type="Proteomes" id="UP000605970">
    <property type="component" value="Unassembled WGS sequence"/>
</dbReference>
<keyword evidence="2" id="KW-1185">Reference proteome</keyword>